<accession>A0A8J3L361</accession>
<reference evidence="1 2" key="1">
    <citation type="submission" date="2021-01" db="EMBL/GenBank/DDBJ databases">
        <title>Whole genome shotgun sequence of Catellatospora coxensis NBRC 107359.</title>
        <authorList>
            <person name="Komaki H."/>
            <person name="Tamura T."/>
        </authorList>
    </citation>
    <scope>NUCLEOTIDE SEQUENCE [LARGE SCALE GENOMIC DNA]</scope>
    <source>
        <strain evidence="1 2">NBRC 107359</strain>
    </source>
</reference>
<gene>
    <name evidence="1" type="ORF">Cco03nite_24750</name>
</gene>
<dbReference type="Proteomes" id="UP000630887">
    <property type="component" value="Unassembled WGS sequence"/>
</dbReference>
<evidence type="ECO:0000313" key="2">
    <source>
        <dbReference type="Proteomes" id="UP000630887"/>
    </source>
</evidence>
<dbReference type="EMBL" id="BONI01000017">
    <property type="protein sequence ID" value="GIG05775.1"/>
    <property type="molecule type" value="Genomic_DNA"/>
</dbReference>
<proteinExistence type="predicted"/>
<organism evidence="1 2">
    <name type="scientific">Catellatospora coxensis</name>
    <dbReference type="NCBI Taxonomy" id="310354"/>
    <lineage>
        <taxon>Bacteria</taxon>
        <taxon>Bacillati</taxon>
        <taxon>Actinomycetota</taxon>
        <taxon>Actinomycetes</taxon>
        <taxon>Micromonosporales</taxon>
        <taxon>Micromonosporaceae</taxon>
        <taxon>Catellatospora</taxon>
    </lineage>
</organism>
<comment type="caution">
    <text evidence="1">The sequence shown here is derived from an EMBL/GenBank/DDBJ whole genome shotgun (WGS) entry which is preliminary data.</text>
</comment>
<name>A0A8J3L361_9ACTN</name>
<sequence length="110" mass="11635">MRISAPIRFGSATSQNFWSTVNGKAVAGIATTTTLQSVHTEKPRCSAKMEKTRFRRATRRPVEAQNCGSSGSQLLIAAGFDAGGAGAMAVMTSKLRTCDCDDVPMLVPVV</sequence>
<keyword evidence="2" id="KW-1185">Reference proteome</keyword>
<dbReference type="AlphaFoldDB" id="A0A8J3L361"/>
<evidence type="ECO:0000313" key="1">
    <source>
        <dbReference type="EMBL" id="GIG05775.1"/>
    </source>
</evidence>
<protein>
    <submittedName>
        <fullName evidence="1">Uncharacterized protein</fullName>
    </submittedName>
</protein>